<proteinExistence type="predicted"/>
<gene>
    <name evidence="2" type="ORF">Heshes_13560</name>
</gene>
<name>A0AA37X437_9BACL</name>
<accession>A0AA37X437</accession>
<dbReference type="EMBL" id="BSRA01000006">
    <property type="protein sequence ID" value="GLV13672.1"/>
    <property type="molecule type" value="Genomic_DNA"/>
</dbReference>
<comment type="caution">
    <text evidence="2">The sequence shown here is derived from an EMBL/GenBank/DDBJ whole genome shotgun (WGS) entry which is preliminary data.</text>
</comment>
<dbReference type="AlphaFoldDB" id="A0AA37X437"/>
<evidence type="ECO:0000313" key="3">
    <source>
        <dbReference type="Proteomes" id="UP001157137"/>
    </source>
</evidence>
<feature type="compositionally biased region" description="Low complexity" evidence="1">
    <location>
        <begin position="85"/>
        <end position="97"/>
    </location>
</feature>
<organism evidence="2 3">
    <name type="scientific">Alicyclobacillus hesperidum</name>
    <dbReference type="NCBI Taxonomy" id="89784"/>
    <lineage>
        <taxon>Bacteria</taxon>
        <taxon>Bacillati</taxon>
        <taxon>Bacillota</taxon>
        <taxon>Bacilli</taxon>
        <taxon>Bacillales</taxon>
        <taxon>Alicyclobacillaceae</taxon>
        <taxon>Alicyclobacillus</taxon>
    </lineage>
</organism>
<sequence>MAKSRVNQRKTKGERGARGQFRAMARELGLTESEFQRLAVALTKTLKGAAVVGEAPVSARDLLSMLESPIVQSLFAAMISNVLKTTTSTDPSTAPDETTPKELLRPQPVAPWPGPYVQAPMPPHGHTQPSRQPPGLRSEIPNWYNMPPTSRSVAPAQPTPTPAAAPARFARQSGAREYRRAR</sequence>
<dbReference type="RefSeq" id="WP_284226503.1">
    <property type="nucleotide sequence ID" value="NZ_BSRA01000006.1"/>
</dbReference>
<feature type="region of interest" description="Disordered" evidence="1">
    <location>
        <begin position="85"/>
        <end position="182"/>
    </location>
</feature>
<dbReference type="Proteomes" id="UP001157137">
    <property type="component" value="Unassembled WGS sequence"/>
</dbReference>
<evidence type="ECO:0000313" key="2">
    <source>
        <dbReference type="EMBL" id="GLV13672.1"/>
    </source>
</evidence>
<protein>
    <submittedName>
        <fullName evidence="2">Uncharacterized protein</fullName>
    </submittedName>
</protein>
<reference evidence="2" key="1">
    <citation type="submission" date="2023-02" db="EMBL/GenBank/DDBJ databases">
        <title>Proposal of a novel subspecies: Alicyclobacillus hesperidum subspecies aegle.</title>
        <authorList>
            <person name="Goto K."/>
            <person name="Fujii T."/>
            <person name="Yasui K."/>
            <person name="Mochida K."/>
            <person name="Kato-Tanaka Y."/>
            <person name="Morohoshi S."/>
            <person name="An S.Y."/>
            <person name="Kasai H."/>
            <person name="Yokota A."/>
        </authorList>
    </citation>
    <scope>NUCLEOTIDE SEQUENCE</scope>
    <source>
        <strain evidence="2">DSM 12766</strain>
    </source>
</reference>
<evidence type="ECO:0000256" key="1">
    <source>
        <dbReference type="SAM" id="MobiDB-lite"/>
    </source>
</evidence>